<dbReference type="InterPro" id="IPR046357">
    <property type="entry name" value="PPIase_dom_sf"/>
</dbReference>
<dbReference type="KEGG" id="ccro:CMC5_020910"/>
<keyword evidence="7" id="KW-1185">Reference proteome</keyword>
<dbReference type="RefSeq" id="WP_050430244.1">
    <property type="nucleotide sequence ID" value="NZ_CP012159.1"/>
</dbReference>
<dbReference type="PROSITE" id="PS50198">
    <property type="entry name" value="PPIC_PPIASE_2"/>
    <property type="match status" value="1"/>
</dbReference>
<keyword evidence="2 6" id="KW-0413">Isomerase</keyword>
<dbReference type="PANTHER" id="PTHR47637:SF1">
    <property type="entry name" value="CHAPERONE SURA"/>
    <property type="match status" value="1"/>
</dbReference>
<dbReference type="Gene3D" id="3.10.50.40">
    <property type="match status" value="1"/>
</dbReference>
<evidence type="ECO:0000313" key="6">
    <source>
        <dbReference type="EMBL" id="AKT37950.1"/>
    </source>
</evidence>
<dbReference type="InterPro" id="IPR000297">
    <property type="entry name" value="PPIase_PpiC"/>
</dbReference>
<organism evidence="6 7">
    <name type="scientific">Chondromyces crocatus</name>
    <dbReference type="NCBI Taxonomy" id="52"/>
    <lineage>
        <taxon>Bacteria</taxon>
        <taxon>Pseudomonadati</taxon>
        <taxon>Myxococcota</taxon>
        <taxon>Polyangia</taxon>
        <taxon>Polyangiales</taxon>
        <taxon>Polyangiaceae</taxon>
        <taxon>Chondromyces</taxon>
    </lineage>
</organism>
<dbReference type="Pfam" id="PF13624">
    <property type="entry name" value="SurA_N_3"/>
    <property type="match status" value="1"/>
</dbReference>
<dbReference type="AlphaFoldDB" id="A0A0K1EAQ1"/>
<feature type="chain" id="PRO_5007774661" evidence="4">
    <location>
        <begin position="26"/>
        <end position="338"/>
    </location>
</feature>
<keyword evidence="2" id="KW-0697">Rotamase</keyword>
<dbReference type="InterPro" id="IPR050280">
    <property type="entry name" value="OMP_Chaperone_SurA"/>
</dbReference>
<dbReference type="SUPFAM" id="SSF54534">
    <property type="entry name" value="FKBP-like"/>
    <property type="match status" value="1"/>
</dbReference>
<dbReference type="InterPro" id="IPR027304">
    <property type="entry name" value="Trigger_fact/SurA_dom_sf"/>
</dbReference>
<sequence>MRRLRHLAVAGLLLASLSGATIADAIVVERIVAVVGDRPILLSELRRRARPFLIQVHQRVPPGAQQAAAESQIFRDLMEKMIEDELITQAAEKANISVTSEELENAIRNLAVSQGTTPAGIVKLAAESSGLTEQEYRDELRRQILEGKMLQLRTKNRMRVTDQDLSSAFDRVVKAEMRRREYHPAWIVLRVYPGSSPDAVEERMALARSLAERIKRGEDFAALARQFSDDTATREAGGDLGIRAPRGSEAATSNRRPVMDAALESALMTLEPGQVAAPRRAGDGIVILKLLSRQPSRYTTIEAAQNELLQRIQQETMMKARRRWLDGLKRRSHLDVRL</sequence>
<feature type="region of interest" description="Disordered" evidence="3">
    <location>
        <begin position="233"/>
        <end position="252"/>
    </location>
</feature>
<keyword evidence="1 4" id="KW-0732">Signal</keyword>
<dbReference type="PROSITE" id="PS01096">
    <property type="entry name" value="PPIC_PPIASE_1"/>
    <property type="match status" value="1"/>
</dbReference>
<dbReference type="EC" id="5.2.1.8" evidence="6"/>
<evidence type="ECO:0000256" key="1">
    <source>
        <dbReference type="ARBA" id="ARBA00022729"/>
    </source>
</evidence>
<dbReference type="InterPro" id="IPR023058">
    <property type="entry name" value="PPIase_PpiC_CS"/>
</dbReference>
<dbReference type="PANTHER" id="PTHR47637">
    <property type="entry name" value="CHAPERONE SURA"/>
    <property type="match status" value="1"/>
</dbReference>
<evidence type="ECO:0000256" key="4">
    <source>
        <dbReference type="SAM" id="SignalP"/>
    </source>
</evidence>
<name>A0A0K1EAQ1_CHOCO</name>
<proteinExistence type="predicted"/>
<protein>
    <submittedName>
        <fullName evidence="6">Peptidyl-prolyl cis-trans isomerase</fullName>
        <ecNumber evidence="6">5.2.1.8</ecNumber>
    </submittedName>
</protein>
<dbReference type="EMBL" id="CP012159">
    <property type="protein sequence ID" value="AKT37950.1"/>
    <property type="molecule type" value="Genomic_DNA"/>
</dbReference>
<evidence type="ECO:0000313" key="7">
    <source>
        <dbReference type="Proteomes" id="UP000067626"/>
    </source>
</evidence>
<dbReference type="SUPFAM" id="SSF109998">
    <property type="entry name" value="Triger factor/SurA peptide-binding domain-like"/>
    <property type="match status" value="1"/>
</dbReference>
<feature type="signal peptide" evidence="4">
    <location>
        <begin position="1"/>
        <end position="25"/>
    </location>
</feature>
<dbReference type="Pfam" id="PF00639">
    <property type="entry name" value="Rotamase"/>
    <property type="match status" value="1"/>
</dbReference>
<evidence type="ECO:0000259" key="5">
    <source>
        <dbReference type="PROSITE" id="PS50198"/>
    </source>
</evidence>
<dbReference type="Proteomes" id="UP000067626">
    <property type="component" value="Chromosome"/>
</dbReference>
<gene>
    <name evidence="6" type="ORF">CMC5_020910</name>
</gene>
<feature type="domain" description="PpiC" evidence="5">
    <location>
        <begin position="179"/>
        <end position="292"/>
    </location>
</feature>
<evidence type="ECO:0000256" key="3">
    <source>
        <dbReference type="SAM" id="MobiDB-lite"/>
    </source>
</evidence>
<evidence type="ECO:0000256" key="2">
    <source>
        <dbReference type="PROSITE-ProRule" id="PRU00278"/>
    </source>
</evidence>
<dbReference type="STRING" id="52.CMC5_020910"/>
<accession>A0A0K1EAQ1</accession>
<reference evidence="6 7" key="1">
    <citation type="submission" date="2015-07" db="EMBL/GenBank/DDBJ databases">
        <title>Genome analysis of myxobacterium Chondromyces crocatus Cm c5 reveals a high potential for natural compound synthesis and the genetic basis for the loss of fruiting body formation.</title>
        <authorList>
            <person name="Zaburannyi N."/>
            <person name="Bunk B."/>
            <person name="Maier J."/>
            <person name="Overmann J."/>
            <person name="Mueller R."/>
        </authorList>
    </citation>
    <scope>NUCLEOTIDE SEQUENCE [LARGE SCALE GENOMIC DNA]</scope>
    <source>
        <strain evidence="6 7">Cm c5</strain>
    </source>
</reference>
<dbReference type="Gene3D" id="1.10.4030.10">
    <property type="entry name" value="Porin chaperone SurA, peptide-binding domain"/>
    <property type="match status" value="1"/>
</dbReference>
<dbReference type="GO" id="GO:0003755">
    <property type="term" value="F:peptidyl-prolyl cis-trans isomerase activity"/>
    <property type="evidence" value="ECO:0007669"/>
    <property type="project" value="UniProtKB-KW"/>
</dbReference>
<dbReference type="OrthoDB" id="14196at2"/>